<reference evidence="2" key="2">
    <citation type="submission" date="2020-09" db="EMBL/GenBank/DDBJ databases">
        <authorList>
            <person name="Sun Q."/>
            <person name="Ohkuma M."/>
        </authorList>
    </citation>
    <scope>NUCLEOTIDE SEQUENCE</scope>
    <source>
        <strain evidence="2">JCM 4490</strain>
    </source>
</reference>
<sequence>MPAKMLHVPTADGRADAFAAFPGHGERHPGVLMYPDGFGIRPVLREMACELAGHGYYVLVPNLFYRHGPAPVIELPEYIGEEARPAVFAQLMPLLEAHTAERVLSDAAAYVRFLTAQPEVGAGPVAVTGYCIGGLLAMRTAAAHPGQVAAVAGFHGPVGIDGPDALHHLLSTVTAEVHLGHAETDMTPEALGGLNRALEAAGIGYTSEIYPGTVHGFTMSDTDAFDPAALRHHWDRLLPLLARTLARG</sequence>
<proteinExistence type="predicted"/>
<evidence type="ECO:0000259" key="1">
    <source>
        <dbReference type="Pfam" id="PF01738"/>
    </source>
</evidence>
<accession>A0A918MRV3</accession>
<dbReference type="SUPFAM" id="SSF53474">
    <property type="entry name" value="alpha/beta-Hydrolases"/>
    <property type="match status" value="1"/>
</dbReference>
<dbReference type="InterPro" id="IPR029058">
    <property type="entry name" value="AB_hydrolase_fold"/>
</dbReference>
<dbReference type="GO" id="GO:0016787">
    <property type="term" value="F:hydrolase activity"/>
    <property type="evidence" value="ECO:0007669"/>
    <property type="project" value="UniProtKB-KW"/>
</dbReference>
<gene>
    <name evidence="2" type="ORF">GCM10010503_35300</name>
</gene>
<organism evidence="2 3">
    <name type="scientific">Streptomyces lucensis JCM 4490</name>
    <dbReference type="NCBI Taxonomy" id="1306176"/>
    <lineage>
        <taxon>Bacteria</taxon>
        <taxon>Bacillati</taxon>
        <taxon>Actinomycetota</taxon>
        <taxon>Actinomycetes</taxon>
        <taxon>Kitasatosporales</taxon>
        <taxon>Streptomycetaceae</taxon>
        <taxon>Streptomyces</taxon>
    </lineage>
</organism>
<evidence type="ECO:0000313" key="3">
    <source>
        <dbReference type="Proteomes" id="UP000620224"/>
    </source>
</evidence>
<evidence type="ECO:0000313" key="2">
    <source>
        <dbReference type="EMBL" id="GGW55209.1"/>
    </source>
</evidence>
<keyword evidence="2" id="KW-0378">Hydrolase</keyword>
<reference evidence="2" key="1">
    <citation type="journal article" date="2014" name="Int. J. Syst. Evol. Microbiol.">
        <title>Complete genome sequence of Corynebacterium casei LMG S-19264T (=DSM 44701T), isolated from a smear-ripened cheese.</title>
        <authorList>
            <consortium name="US DOE Joint Genome Institute (JGI-PGF)"/>
            <person name="Walter F."/>
            <person name="Albersmeier A."/>
            <person name="Kalinowski J."/>
            <person name="Ruckert C."/>
        </authorList>
    </citation>
    <scope>NUCLEOTIDE SEQUENCE</scope>
    <source>
        <strain evidence="2">JCM 4490</strain>
    </source>
</reference>
<dbReference type="Gene3D" id="3.40.50.1820">
    <property type="entry name" value="alpha/beta hydrolase"/>
    <property type="match status" value="1"/>
</dbReference>
<dbReference type="PANTHER" id="PTHR46623:SF10">
    <property type="entry name" value="CARBOXYMETHYLENEBUTENOLIDASE HOMOLOG"/>
    <property type="match status" value="1"/>
</dbReference>
<dbReference type="Pfam" id="PF01738">
    <property type="entry name" value="DLH"/>
    <property type="match status" value="1"/>
</dbReference>
<protein>
    <submittedName>
        <fullName evidence="2">Dienelactone hydrolase</fullName>
    </submittedName>
</protein>
<keyword evidence="3" id="KW-1185">Reference proteome</keyword>
<dbReference type="Proteomes" id="UP000620224">
    <property type="component" value="Unassembled WGS sequence"/>
</dbReference>
<dbReference type="EMBL" id="BMUE01000007">
    <property type="protein sequence ID" value="GGW55209.1"/>
    <property type="molecule type" value="Genomic_DNA"/>
</dbReference>
<dbReference type="PANTHER" id="PTHR46623">
    <property type="entry name" value="CARBOXYMETHYLENEBUTENOLIDASE-RELATED"/>
    <property type="match status" value="1"/>
</dbReference>
<dbReference type="AlphaFoldDB" id="A0A918MRV3"/>
<feature type="domain" description="Dienelactone hydrolase" evidence="1">
    <location>
        <begin position="16"/>
        <end position="243"/>
    </location>
</feature>
<dbReference type="RefSeq" id="WP_190016306.1">
    <property type="nucleotide sequence ID" value="NZ_BMUE01000007.1"/>
</dbReference>
<dbReference type="InterPro" id="IPR051049">
    <property type="entry name" value="Dienelactone_hydrolase-like"/>
</dbReference>
<dbReference type="InterPro" id="IPR002925">
    <property type="entry name" value="Dienelactn_hydro"/>
</dbReference>
<comment type="caution">
    <text evidence="2">The sequence shown here is derived from an EMBL/GenBank/DDBJ whole genome shotgun (WGS) entry which is preliminary data.</text>
</comment>
<name>A0A918MRV3_9ACTN</name>